<dbReference type="Proteomes" id="UP000683360">
    <property type="component" value="Unassembled WGS sequence"/>
</dbReference>
<organism evidence="1 2">
    <name type="scientific">Mytilus edulis</name>
    <name type="common">Blue mussel</name>
    <dbReference type="NCBI Taxonomy" id="6550"/>
    <lineage>
        <taxon>Eukaryota</taxon>
        <taxon>Metazoa</taxon>
        <taxon>Spiralia</taxon>
        <taxon>Lophotrochozoa</taxon>
        <taxon>Mollusca</taxon>
        <taxon>Bivalvia</taxon>
        <taxon>Autobranchia</taxon>
        <taxon>Pteriomorphia</taxon>
        <taxon>Mytilida</taxon>
        <taxon>Mytiloidea</taxon>
        <taxon>Mytilidae</taxon>
        <taxon>Mytilinae</taxon>
        <taxon>Mytilus</taxon>
    </lineage>
</organism>
<reference evidence="1" key="1">
    <citation type="submission" date="2021-03" db="EMBL/GenBank/DDBJ databases">
        <authorList>
            <person name="Bekaert M."/>
        </authorList>
    </citation>
    <scope>NUCLEOTIDE SEQUENCE</scope>
</reference>
<evidence type="ECO:0000313" key="2">
    <source>
        <dbReference type="Proteomes" id="UP000683360"/>
    </source>
</evidence>
<protein>
    <submittedName>
        <fullName evidence="1">Uncharacterized protein</fullName>
    </submittedName>
</protein>
<dbReference type="EMBL" id="CAJPWZ010000009">
    <property type="protein sequence ID" value="CAG2184611.1"/>
    <property type="molecule type" value="Genomic_DNA"/>
</dbReference>
<keyword evidence="2" id="KW-1185">Reference proteome</keyword>
<comment type="caution">
    <text evidence="1">The sequence shown here is derived from an EMBL/GenBank/DDBJ whole genome shotgun (WGS) entry which is preliminary data.</text>
</comment>
<dbReference type="AlphaFoldDB" id="A0A8S3PM27"/>
<gene>
    <name evidence="1" type="ORF">MEDL_262</name>
</gene>
<proteinExistence type="predicted"/>
<accession>A0A8S3PM27</accession>
<name>A0A8S3PM27_MYTED</name>
<sequence length="162" mass="18915">MSYLNLLRRYGDVDSAEDGLSLGEAIRQLSSLITCHECLRGEVKVECFFISQEKTWNWQPKLDKGQTEIHALTPDIAHDEDLCHLKQKKLHAPVWIQSLWIIHICPDKSRAAELCLDEEIDVNQHIKLECKKNVQYLYLYVHGIELSREYDIWLDCQVCMTT</sequence>
<evidence type="ECO:0000313" key="1">
    <source>
        <dbReference type="EMBL" id="CAG2184611.1"/>
    </source>
</evidence>